<keyword evidence="3" id="KW-1185">Reference proteome</keyword>
<feature type="region of interest" description="Disordered" evidence="1">
    <location>
        <begin position="507"/>
        <end position="563"/>
    </location>
</feature>
<feature type="compositionally biased region" description="Gly residues" evidence="1">
    <location>
        <begin position="537"/>
        <end position="547"/>
    </location>
</feature>
<sequence length="563" mass="61275">MGQFASRHYDGDPYIELMRALPDRELIWWVQKAIWLAEGLTLADHFCRTYPTMFLHKCASCNGAGSVICPNCKGYKLRGARESGVGSFRLSSMVGPRRALSRGGAAECDRCGAFCDWDAESEWESNWATWESRLAYYDRTYGKLMDEWYEDVVNEGNLDMDTPHEELEPPGPDDHSILAHSERLMARNKKLMGALMRRYGGHPYERGDVVDFKTVDPTRPLAENMEALGYNRNELPPELSPLAFPELVADPNSALADFDNQIKMQALLSRNMEAALQDKPKPYMLEPTAGTVPCPGCLGRPWYYCVAPNWQKLLRMEEPFWLGTVARMNSFALHPDERATAAARHFLEYPRQSGAAQAAVAPLELHLEGAAARAAPRGAGWRAVARGASAELVARGAGAGEQLLGAGAEQDARRAARAAAARAWWMPPGQAHPAYGGEDPLSDDPLKALPLDVNMQAEFNRSPLDGRTPLERGGTWAADAAMPGRALAAKIRARRLERGVAGTELEGPLRQYDSARGLGASEDGGSDSGERRRRRGGGGGGGGGGGRNESALVADGGSSAPRR</sequence>
<dbReference type="AlphaFoldDB" id="A0A2V0NYM5"/>
<reference evidence="2 3" key="1">
    <citation type="journal article" date="2018" name="Sci. Rep.">
        <title>Raphidocelis subcapitata (=Pseudokirchneriella subcapitata) provides an insight into genome evolution and environmental adaptations in the Sphaeropleales.</title>
        <authorList>
            <person name="Suzuki S."/>
            <person name="Yamaguchi H."/>
            <person name="Nakajima N."/>
            <person name="Kawachi M."/>
        </authorList>
    </citation>
    <scope>NUCLEOTIDE SEQUENCE [LARGE SCALE GENOMIC DNA]</scope>
    <source>
        <strain evidence="2 3">NIES-35</strain>
    </source>
</reference>
<dbReference type="Proteomes" id="UP000247498">
    <property type="component" value="Unassembled WGS sequence"/>
</dbReference>
<evidence type="ECO:0000256" key="1">
    <source>
        <dbReference type="SAM" id="MobiDB-lite"/>
    </source>
</evidence>
<gene>
    <name evidence="2" type="ORF">Rsub_03245</name>
</gene>
<organism evidence="2 3">
    <name type="scientific">Raphidocelis subcapitata</name>
    <dbReference type="NCBI Taxonomy" id="307507"/>
    <lineage>
        <taxon>Eukaryota</taxon>
        <taxon>Viridiplantae</taxon>
        <taxon>Chlorophyta</taxon>
        <taxon>core chlorophytes</taxon>
        <taxon>Chlorophyceae</taxon>
        <taxon>CS clade</taxon>
        <taxon>Sphaeropleales</taxon>
        <taxon>Selenastraceae</taxon>
        <taxon>Raphidocelis</taxon>
    </lineage>
</organism>
<comment type="caution">
    <text evidence="2">The sequence shown here is derived from an EMBL/GenBank/DDBJ whole genome shotgun (WGS) entry which is preliminary data.</text>
</comment>
<dbReference type="InParanoid" id="A0A2V0NYM5"/>
<accession>A0A2V0NYM5</accession>
<protein>
    <submittedName>
        <fullName evidence="2">Uncharacterized protein</fullName>
    </submittedName>
</protein>
<evidence type="ECO:0000313" key="3">
    <source>
        <dbReference type="Proteomes" id="UP000247498"/>
    </source>
</evidence>
<dbReference type="OrthoDB" id="533847at2759"/>
<proteinExistence type="predicted"/>
<dbReference type="EMBL" id="BDRX01000018">
    <property type="protein sequence ID" value="GBF90673.1"/>
    <property type="molecule type" value="Genomic_DNA"/>
</dbReference>
<evidence type="ECO:0000313" key="2">
    <source>
        <dbReference type="EMBL" id="GBF90673.1"/>
    </source>
</evidence>
<name>A0A2V0NYM5_9CHLO</name>